<dbReference type="STRING" id="624147.SAMN04487970_102237"/>
<dbReference type="Proteomes" id="UP000198601">
    <property type="component" value="Unassembled WGS sequence"/>
</dbReference>
<dbReference type="SUPFAM" id="SSF46785">
    <property type="entry name" value="Winged helix' DNA-binding domain"/>
    <property type="match status" value="1"/>
</dbReference>
<gene>
    <name evidence="5" type="ORF">SAMN04487970_102237</name>
</gene>
<dbReference type="InterPro" id="IPR002577">
    <property type="entry name" value="HTH_HxlR"/>
</dbReference>
<organism evidence="5 6">
    <name type="scientific">Paenibacillus tianmuensis</name>
    <dbReference type="NCBI Taxonomy" id="624147"/>
    <lineage>
        <taxon>Bacteria</taxon>
        <taxon>Bacillati</taxon>
        <taxon>Bacillota</taxon>
        <taxon>Bacilli</taxon>
        <taxon>Bacillales</taxon>
        <taxon>Paenibacillaceae</taxon>
        <taxon>Paenibacillus</taxon>
    </lineage>
</organism>
<dbReference type="InterPro" id="IPR036388">
    <property type="entry name" value="WH-like_DNA-bd_sf"/>
</dbReference>
<dbReference type="PANTHER" id="PTHR33204">
    <property type="entry name" value="TRANSCRIPTIONAL REGULATOR, MARR FAMILY"/>
    <property type="match status" value="1"/>
</dbReference>
<evidence type="ECO:0000256" key="3">
    <source>
        <dbReference type="ARBA" id="ARBA00023163"/>
    </source>
</evidence>
<feature type="domain" description="HTH hxlR-type" evidence="4">
    <location>
        <begin position="1"/>
        <end position="112"/>
    </location>
</feature>
<dbReference type="PANTHER" id="PTHR33204:SF29">
    <property type="entry name" value="TRANSCRIPTIONAL REGULATOR"/>
    <property type="match status" value="1"/>
</dbReference>
<keyword evidence="6" id="KW-1185">Reference proteome</keyword>
<dbReference type="GO" id="GO:0003677">
    <property type="term" value="F:DNA binding"/>
    <property type="evidence" value="ECO:0007669"/>
    <property type="project" value="UniProtKB-KW"/>
</dbReference>
<evidence type="ECO:0000313" key="5">
    <source>
        <dbReference type="EMBL" id="SCW63301.1"/>
    </source>
</evidence>
<name>A0A1G4S2T3_9BACL</name>
<evidence type="ECO:0000259" key="4">
    <source>
        <dbReference type="PROSITE" id="PS51118"/>
    </source>
</evidence>
<evidence type="ECO:0000256" key="1">
    <source>
        <dbReference type="ARBA" id="ARBA00023015"/>
    </source>
</evidence>
<dbReference type="RefSeq" id="WP_090673290.1">
    <property type="nucleotide sequence ID" value="NZ_FMTT01000022.1"/>
</dbReference>
<accession>A0A1G4S2T3</accession>
<proteinExistence type="predicted"/>
<dbReference type="OrthoDB" id="9791143at2"/>
<dbReference type="InterPro" id="IPR036390">
    <property type="entry name" value="WH_DNA-bd_sf"/>
</dbReference>
<sequence length="114" mass="13311">MPENFKQKQIDIALCAVFKKWKPAILCRLNQQGAIRFTELLRSIPLTTNQPITKKVLIQQLRELEEHGLIERKIFPEVPPRVEYNLTDYGKSTQVVIEEMIKWGESFGENSQQI</sequence>
<keyword evidence="2" id="KW-0238">DNA-binding</keyword>
<reference evidence="6" key="1">
    <citation type="submission" date="2016-10" db="EMBL/GenBank/DDBJ databases">
        <authorList>
            <person name="Varghese N."/>
            <person name="Submissions S."/>
        </authorList>
    </citation>
    <scope>NUCLEOTIDE SEQUENCE [LARGE SCALE GENOMIC DNA]</scope>
    <source>
        <strain evidence="6">CGMCC 1.8946</strain>
    </source>
</reference>
<keyword evidence="3" id="KW-0804">Transcription</keyword>
<keyword evidence="1" id="KW-0805">Transcription regulation</keyword>
<dbReference type="PROSITE" id="PS51118">
    <property type="entry name" value="HTH_HXLR"/>
    <property type="match status" value="1"/>
</dbReference>
<dbReference type="EMBL" id="FMTT01000022">
    <property type="protein sequence ID" value="SCW63301.1"/>
    <property type="molecule type" value="Genomic_DNA"/>
</dbReference>
<evidence type="ECO:0000256" key="2">
    <source>
        <dbReference type="ARBA" id="ARBA00023125"/>
    </source>
</evidence>
<evidence type="ECO:0000313" key="6">
    <source>
        <dbReference type="Proteomes" id="UP000198601"/>
    </source>
</evidence>
<dbReference type="Pfam" id="PF01638">
    <property type="entry name" value="HxlR"/>
    <property type="match status" value="1"/>
</dbReference>
<dbReference type="Gene3D" id="1.10.10.10">
    <property type="entry name" value="Winged helix-like DNA-binding domain superfamily/Winged helix DNA-binding domain"/>
    <property type="match status" value="1"/>
</dbReference>
<protein>
    <submittedName>
        <fullName evidence="5">Transcriptional regulator, HxlR family</fullName>
    </submittedName>
</protein>
<dbReference type="AlphaFoldDB" id="A0A1G4S2T3"/>